<dbReference type="PANTHER" id="PTHR10942">
    <property type="entry name" value="LEISHMANOLYSIN-LIKE PEPTIDASE"/>
    <property type="match status" value="1"/>
</dbReference>
<dbReference type="Gene3D" id="3.10.170.20">
    <property type="match status" value="1"/>
</dbReference>
<feature type="compositionally biased region" description="Low complexity" evidence="9">
    <location>
        <begin position="907"/>
        <end position="919"/>
    </location>
</feature>
<dbReference type="SUPFAM" id="SSF55486">
    <property type="entry name" value="Metalloproteases ('zincins'), catalytic domain"/>
    <property type="match status" value="1"/>
</dbReference>
<evidence type="ECO:0000256" key="6">
    <source>
        <dbReference type="ARBA" id="ARBA00023049"/>
    </source>
</evidence>
<feature type="region of interest" description="Disordered" evidence="9">
    <location>
        <begin position="980"/>
        <end position="1015"/>
    </location>
</feature>
<organism evidence="13 14">
    <name type="scientific">Tetradesmus obliquus</name>
    <name type="common">Green alga</name>
    <name type="synonym">Acutodesmus obliquus</name>
    <dbReference type="NCBI Taxonomy" id="3088"/>
    <lineage>
        <taxon>Eukaryota</taxon>
        <taxon>Viridiplantae</taxon>
        <taxon>Chlorophyta</taxon>
        <taxon>core chlorophytes</taxon>
        <taxon>Chlorophyceae</taxon>
        <taxon>CS clade</taxon>
        <taxon>Sphaeropleales</taxon>
        <taxon>Scenedesmaceae</taxon>
        <taxon>Tetradesmus</taxon>
    </lineage>
</organism>
<evidence type="ECO:0000256" key="1">
    <source>
        <dbReference type="ARBA" id="ARBA00005860"/>
    </source>
</evidence>
<feature type="compositionally biased region" description="Low complexity" evidence="9">
    <location>
        <begin position="883"/>
        <end position="897"/>
    </location>
</feature>
<dbReference type="AlphaFoldDB" id="A0A383W8J0"/>
<feature type="active site" evidence="7">
    <location>
        <position position="282"/>
    </location>
</feature>
<evidence type="ECO:0000256" key="8">
    <source>
        <dbReference type="PIRSR" id="PIRSR601577-2"/>
    </source>
</evidence>
<dbReference type="GO" id="GO:0007155">
    <property type="term" value="P:cell adhesion"/>
    <property type="evidence" value="ECO:0007669"/>
    <property type="project" value="InterPro"/>
</dbReference>
<evidence type="ECO:0000256" key="3">
    <source>
        <dbReference type="ARBA" id="ARBA00022723"/>
    </source>
</evidence>
<feature type="binding site" evidence="8">
    <location>
        <position position="360"/>
    </location>
    <ligand>
        <name>Zn(2+)</name>
        <dbReference type="ChEBI" id="CHEBI:29105"/>
        <note>catalytic</note>
    </ligand>
</feature>
<reference evidence="13 14" key="1">
    <citation type="submission" date="2016-10" db="EMBL/GenBank/DDBJ databases">
        <authorList>
            <person name="Cai Z."/>
        </authorList>
    </citation>
    <scope>NUCLEOTIDE SEQUENCE [LARGE SCALE GENOMIC DNA]</scope>
</reference>
<feature type="chain" id="PRO_5036072861" description="EGF-like domain-containing protein" evidence="11">
    <location>
        <begin position="25"/>
        <end position="1086"/>
    </location>
</feature>
<evidence type="ECO:0000256" key="2">
    <source>
        <dbReference type="ARBA" id="ARBA00022670"/>
    </source>
</evidence>
<evidence type="ECO:0000313" key="13">
    <source>
        <dbReference type="EMBL" id="SZX73324.1"/>
    </source>
</evidence>
<dbReference type="EMBL" id="FNXT01000841">
    <property type="protein sequence ID" value="SZX68109.1"/>
    <property type="molecule type" value="Genomic_DNA"/>
</dbReference>
<dbReference type="PANTHER" id="PTHR10942:SF0">
    <property type="entry name" value="LEISHMANOLYSIN-LIKE PEPTIDASE"/>
    <property type="match status" value="1"/>
</dbReference>
<protein>
    <recommendedName>
        <fullName evidence="15">EGF-like domain-containing protein</fullName>
    </recommendedName>
</protein>
<feature type="signal peptide" evidence="11">
    <location>
        <begin position="1"/>
        <end position="24"/>
    </location>
</feature>
<keyword evidence="3 8" id="KW-0479">Metal-binding</keyword>
<accession>A0A383W8J0</accession>
<keyword evidence="2" id="KW-0645">Protease</keyword>
<feature type="transmembrane region" description="Helical" evidence="10">
    <location>
        <begin position="849"/>
        <end position="870"/>
    </location>
</feature>
<name>A0A383W8J0_TETOB</name>
<evidence type="ECO:0000313" key="14">
    <source>
        <dbReference type="Proteomes" id="UP000256970"/>
    </source>
</evidence>
<evidence type="ECO:0000256" key="10">
    <source>
        <dbReference type="SAM" id="Phobius"/>
    </source>
</evidence>
<dbReference type="GO" id="GO:0004222">
    <property type="term" value="F:metalloendopeptidase activity"/>
    <property type="evidence" value="ECO:0007669"/>
    <property type="project" value="InterPro"/>
</dbReference>
<evidence type="ECO:0000313" key="12">
    <source>
        <dbReference type="EMBL" id="SZX68109.1"/>
    </source>
</evidence>
<dbReference type="STRING" id="3088.A0A383W8J0"/>
<keyword evidence="4" id="KW-0378">Hydrolase</keyword>
<feature type="region of interest" description="Disordered" evidence="9">
    <location>
        <begin position="883"/>
        <end position="961"/>
    </location>
</feature>
<dbReference type="GO" id="GO:0016020">
    <property type="term" value="C:membrane"/>
    <property type="evidence" value="ECO:0007669"/>
    <property type="project" value="InterPro"/>
</dbReference>
<evidence type="ECO:0000256" key="11">
    <source>
        <dbReference type="SAM" id="SignalP"/>
    </source>
</evidence>
<comment type="cofactor">
    <cofactor evidence="8">
        <name>Zn(2+)</name>
        <dbReference type="ChEBI" id="CHEBI:29105"/>
    </cofactor>
    <text evidence="8">Binds 1 zinc ion per subunit.</text>
</comment>
<evidence type="ECO:0000256" key="7">
    <source>
        <dbReference type="PIRSR" id="PIRSR601577-1"/>
    </source>
</evidence>
<dbReference type="Proteomes" id="UP000256970">
    <property type="component" value="Unassembled WGS sequence"/>
</dbReference>
<dbReference type="InterPro" id="IPR001577">
    <property type="entry name" value="Peptidase_M8"/>
</dbReference>
<evidence type="ECO:0000256" key="5">
    <source>
        <dbReference type="ARBA" id="ARBA00022833"/>
    </source>
</evidence>
<dbReference type="Pfam" id="PF01457">
    <property type="entry name" value="Peptidase_M8"/>
    <property type="match status" value="1"/>
</dbReference>
<dbReference type="GO" id="GO:0046872">
    <property type="term" value="F:metal ion binding"/>
    <property type="evidence" value="ECO:0007669"/>
    <property type="project" value="UniProtKB-KW"/>
</dbReference>
<dbReference type="GO" id="GO:0005737">
    <property type="term" value="C:cytoplasm"/>
    <property type="evidence" value="ECO:0007669"/>
    <property type="project" value="TreeGrafter"/>
</dbReference>
<keyword evidence="14" id="KW-1185">Reference proteome</keyword>
<feature type="region of interest" description="Disordered" evidence="9">
    <location>
        <begin position="1045"/>
        <end position="1086"/>
    </location>
</feature>
<evidence type="ECO:0008006" key="15">
    <source>
        <dbReference type="Google" id="ProtNLM"/>
    </source>
</evidence>
<keyword evidence="10" id="KW-0812">Transmembrane</keyword>
<evidence type="ECO:0000256" key="9">
    <source>
        <dbReference type="SAM" id="MobiDB-lite"/>
    </source>
</evidence>
<sequence length="1086" mass="115857">MISECSNWQKWAILVLVCQGFVFALSHGHEGCGHSLVADEARRWSQLHRQQQQLLQARQSGPAEAVAAAEPQAAAGTSSSRQDIAVVPQQLSSSSGRPTPRLLVATETVPIRIWVEYQGIDSLSADGKQHLQNVVKISLGVLQKFYKVRRPAPGRLQVRPFCRMWDSANYCNQHQPDFLGSGSDNTCGSALINSSHIAQYTQCTLGGGSCQTFKGGGGEFTDYYLYITAIQDEHCSSGAVAWALPCLYDDATNRPLLGSANICPEALANGNTNSGVAVLVHELTHALGFTDDMFDKFIDTEGQPIPQTKVVQAYTDAYGRSTSMIITPTVVKETQAQFGCDRVPGAALENEGGQGSAMAHWEYRWFQGELMVATNLFAVYGKPATMSRITLAFMQDTGWYDVDWDSAGFLNWGWQAGCDFVGKTCADFAAANPSQQYFCTRDQYADTVNTVCTFDGLARAKCEDAQFADGCTMKVALGTAPNCLSRQYASSAGDKFGWQNSPSSRCIPVTWLFNTFTYQFPDSQYKDGWKDSMCYKSSCNAQNQLQLSILGNNVTCPSGQTVDLAKALPGQFQKGSVGPCPDNAAMCDSLSCGESCTVGGTCVSGRCYCNLEYTGPGCAKRLTPDGNYTNYEPVVDDGQPAGSTFDNGYLMVSVRLENSQEVLYRSLDKYKAAVAQLAGVTTSRVAVLSFLSDAPATSLIGKRRRLAAAGSSSSSSEGSDAQQQLQQQVEVGWTPVEQQQQGDGSSAAFAHSGSSGSFLRQLLLEALRSGQLEVYSRIATQNAADATAITGRINNATRQAKFQKDLSDAGLKLIQGSITVRSMDASGAGSPGGWGLPGVNFSDPNTRRILIIVAASVGAGLFVLLLGWALSCCYRKRRRGPQQHAAAPGHAHPSQQQFLTSGYGYYNSPGNTPSSSGHSSVGGGRAQQQPQQQQQQQPPSSWVRPLFGGSGAGAAAAQQGNNGRPLVNPFAGTAVQFGRGGAGAAGSAVGSSPYPQQPGGQGHYYSPPPPAAGSGYTVQGHTFRTLQEAEEFQLALALQRSLQHQGPPAHFLPHGGYSAGPVSERLQQQQQPQGPTGYPAVGYAPR</sequence>
<feature type="compositionally biased region" description="Low complexity" evidence="9">
    <location>
        <begin position="927"/>
        <end position="939"/>
    </location>
</feature>
<keyword evidence="5 8" id="KW-0862">Zinc</keyword>
<feature type="binding site" evidence="8">
    <location>
        <position position="281"/>
    </location>
    <ligand>
        <name>Zn(2+)</name>
        <dbReference type="ChEBI" id="CHEBI:29105"/>
        <note>catalytic</note>
    </ligand>
</feature>
<dbReference type="Gene3D" id="3.90.132.10">
    <property type="entry name" value="Leishmanolysin , domain 2"/>
    <property type="match status" value="1"/>
</dbReference>
<keyword evidence="11" id="KW-0732">Signal</keyword>
<dbReference type="FunFam" id="3.90.132.10:FF:000001">
    <property type="entry name" value="leishmanolysin-like peptidase isoform X2"/>
    <property type="match status" value="1"/>
</dbReference>
<dbReference type="EMBL" id="FNXT01001188">
    <property type="protein sequence ID" value="SZX73324.1"/>
    <property type="molecule type" value="Genomic_DNA"/>
</dbReference>
<comment type="similarity">
    <text evidence="1">Belongs to the peptidase M8 family.</text>
</comment>
<proteinExistence type="inferred from homology"/>
<gene>
    <name evidence="13" type="ORF">BQ4739_LOCUS13429</name>
    <name evidence="12" type="ORF">BQ4739_LOCUS8489</name>
</gene>
<keyword evidence="10" id="KW-1133">Transmembrane helix</keyword>
<keyword evidence="6 8" id="KW-0482">Metalloprotease</keyword>
<evidence type="ECO:0000256" key="4">
    <source>
        <dbReference type="ARBA" id="ARBA00022801"/>
    </source>
</evidence>
<keyword evidence="10" id="KW-0472">Membrane</keyword>
<dbReference type="GO" id="GO:0006508">
    <property type="term" value="P:proteolysis"/>
    <property type="evidence" value="ECO:0007669"/>
    <property type="project" value="UniProtKB-KW"/>
</dbReference>
<feature type="binding site" evidence="8">
    <location>
        <position position="285"/>
    </location>
    <ligand>
        <name>Zn(2+)</name>
        <dbReference type="ChEBI" id="CHEBI:29105"/>
        <note>catalytic</note>
    </ligand>
</feature>